<dbReference type="Proteomes" id="UP000792457">
    <property type="component" value="Unassembled WGS sequence"/>
</dbReference>
<dbReference type="OrthoDB" id="6628663at2759"/>
<reference evidence="1" key="2">
    <citation type="submission" date="2017-10" db="EMBL/GenBank/DDBJ databases">
        <title>Ladona fulva Genome sequencing and assembly.</title>
        <authorList>
            <person name="Murali S."/>
            <person name="Richards S."/>
            <person name="Bandaranaike D."/>
            <person name="Bellair M."/>
            <person name="Blankenburg K."/>
            <person name="Chao H."/>
            <person name="Dinh H."/>
            <person name="Doddapaneni H."/>
            <person name="Dugan-Rocha S."/>
            <person name="Elkadiri S."/>
            <person name="Gnanaolivu R."/>
            <person name="Hernandez B."/>
            <person name="Skinner E."/>
            <person name="Javaid M."/>
            <person name="Lee S."/>
            <person name="Li M."/>
            <person name="Ming W."/>
            <person name="Munidasa M."/>
            <person name="Muniz J."/>
            <person name="Nguyen L."/>
            <person name="Hughes D."/>
            <person name="Osuji N."/>
            <person name="Pu L.-L."/>
            <person name="Puazo M."/>
            <person name="Qu C."/>
            <person name="Quiroz J."/>
            <person name="Raj R."/>
            <person name="Weissenberger G."/>
            <person name="Xin Y."/>
            <person name="Zou X."/>
            <person name="Han Y."/>
            <person name="Worley K."/>
            <person name="Muzny D."/>
            <person name="Gibbs R."/>
        </authorList>
    </citation>
    <scope>NUCLEOTIDE SEQUENCE</scope>
    <source>
        <strain evidence="1">Sampled in the wild</strain>
    </source>
</reference>
<evidence type="ECO:0000313" key="1">
    <source>
        <dbReference type="EMBL" id="KAG8236877.1"/>
    </source>
</evidence>
<dbReference type="AlphaFoldDB" id="A0A8K0KLM2"/>
<accession>A0A8K0KLM2</accession>
<protein>
    <submittedName>
        <fullName evidence="1">Uncharacterized protein</fullName>
    </submittedName>
</protein>
<keyword evidence="2" id="KW-1185">Reference proteome</keyword>
<sequence length="51" mass="5919">MQRLAREMPYGVDLPVQKVECMNHLLQNYISRLRDTPRKPKNSQGAVPILL</sequence>
<organism evidence="1 2">
    <name type="scientific">Ladona fulva</name>
    <name type="common">Scarce chaser dragonfly</name>
    <name type="synonym">Libellula fulva</name>
    <dbReference type="NCBI Taxonomy" id="123851"/>
    <lineage>
        <taxon>Eukaryota</taxon>
        <taxon>Metazoa</taxon>
        <taxon>Ecdysozoa</taxon>
        <taxon>Arthropoda</taxon>
        <taxon>Hexapoda</taxon>
        <taxon>Insecta</taxon>
        <taxon>Pterygota</taxon>
        <taxon>Palaeoptera</taxon>
        <taxon>Odonata</taxon>
        <taxon>Epiprocta</taxon>
        <taxon>Anisoptera</taxon>
        <taxon>Libelluloidea</taxon>
        <taxon>Libellulidae</taxon>
        <taxon>Ladona</taxon>
    </lineage>
</organism>
<dbReference type="EMBL" id="KZ309089">
    <property type="protein sequence ID" value="KAG8236877.1"/>
    <property type="molecule type" value="Genomic_DNA"/>
</dbReference>
<comment type="caution">
    <text evidence="1">The sequence shown here is derived from an EMBL/GenBank/DDBJ whole genome shotgun (WGS) entry which is preliminary data.</text>
</comment>
<reference evidence="1" key="1">
    <citation type="submission" date="2013-04" db="EMBL/GenBank/DDBJ databases">
        <authorList>
            <person name="Qu J."/>
            <person name="Murali S.C."/>
            <person name="Bandaranaike D."/>
            <person name="Bellair M."/>
            <person name="Blankenburg K."/>
            <person name="Chao H."/>
            <person name="Dinh H."/>
            <person name="Doddapaneni H."/>
            <person name="Downs B."/>
            <person name="Dugan-Rocha S."/>
            <person name="Elkadiri S."/>
            <person name="Gnanaolivu R.D."/>
            <person name="Hernandez B."/>
            <person name="Javaid M."/>
            <person name="Jayaseelan J.C."/>
            <person name="Lee S."/>
            <person name="Li M."/>
            <person name="Ming W."/>
            <person name="Munidasa M."/>
            <person name="Muniz J."/>
            <person name="Nguyen L."/>
            <person name="Ongeri F."/>
            <person name="Osuji N."/>
            <person name="Pu L.-L."/>
            <person name="Puazo M."/>
            <person name="Qu C."/>
            <person name="Quiroz J."/>
            <person name="Raj R."/>
            <person name="Weissenberger G."/>
            <person name="Xin Y."/>
            <person name="Zou X."/>
            <person name="Han Y."/>
            <person name="Richards S."/>
            <person name="Worley K."/>
            <person name="Muzny D."/>
            <person name="Gibbs R."/>
        </authorList>
    </citation>
    <scope>NUCLEOTIDE SEQUENCE</scope>
    <source>
        <strain evidence="1">Sampled in the wild</strain>
    </source>
</reference>
<name>A0A8K0KLM2_LADFU</name>
<evidence type="ECO:0000313" key="2">
    <source>
        <dbReference type="Proteomes" id="UP000792457"/>
    </source>
</evidence>
<gene>
    <name evidence="1" type="ORF">J437_LFUL016433</name>
</gene>
<proteinExistence type="predicted"/>